<reference evidence="1 2" key="1">
    <citation type="submission" date="2021-03" db="EMBL/GenBank/DDBJ databases">
        <title>Microbacterium pauli sp. nov., isolated from microfiltered milk.</title>
        <authorList>
            <person name="Bellassi P."/>
            <person name="Fontana A."/>
            <person name="Callegari M.L."/>
            <person name="Lorenzo M."/>
            <person name="Cappa F."/>
        </authorList>
    </citation>
    <scope>NUCLEOTIDE SEQUENCE [LARGE SCALE GENOMIC DNA]</scope>
    <source>
        <strain evidence="1 2">DSM 18909</strain>
    </source>
</reference>
<protein>
    <submittedName>
        <fullName evidence="1">Nucleotidyl transferase AbiEii/AbiGii toxin family protein</fullName>
    </submittedName>
</protein>
<comment type="caution">
    <text evidence="1">The sequence shown here is derived from an EMBL/GenBank/DDBJ whole genome shotgun (WGS) entry which is preliminary data.</text>
</comment>
<evidence type="ECO:0000313" key="2">
    <source>
        <dbReference type="Proteomes" id="UP000740605"/>
    </source>
</evidence>
<organism evidence="1 2">
    <name type="scientific">Microbacterium flavum</name>
    <dbReference type="NCBI Taxonomy" id="415216"/>
    <lineage>
        <taxon>Bacteria</taxon>
        <taxon>Bacillati</taxon>
        <taxon>Actinomycetota</taxon>
        <taxon>Actinomycetes</taxon>
        <taxon>Micrococcales</taxon>
        <taxon>Microbacteriaceae</taxon>
        <taxon>Microbacterium</taxon>
    </lineage>
</organism>
<sequence length="237" mass="25852">MTILGADDEGRLRALLDSLGYDLEPSILIGGWATNARVGGEISHDIDLIITDQSLRQRLPERLTEYSENHLHSGGRKARGNADGVHVDAYFPYESKLGTKLLLDVGALTRYVDPDLKVEGWLMLTLDAHIATKIAALLDRHATEKGRKDARELVALIDSGGTAAGVIEVLLSSTGGPVDDIPGHMRTTFELLPTLAGLNQKDRRRYASLAREWIEEAELQLRRRSDGRPGPTLGAGT</sequence>
<keyword evidence="1" id="KW-0808">Transferase</keyword>
<dbReference type="GO" id="GO:0016740">
    <property type="term" value="F:transferase activity"/>
    <property type="evidence" value="ECO:0007669"/>
    <property type="project" value="UniProtKB-KW"/>
</dbReference>
<name>A0ABS5XSJ7_9MICO</name>
<keyword evidence="2" id="KW-1185">Reference proteome</keyword>
<evidence type="ECO:0000313" key="1">
    <source>
        <dbReference type="EMBL" id="MBT8797492.1"/>
    </source>
</evidence>
<dbReference type="EMBL" id="JAFLHG010000004">
    <property type="protein sequence ID" value="MBT8797492.1"/>
    <property type="molecule type" value="Genomic_DNA"/>
</dbReference>
<proteinExistence type="predicted"/>
<dbReference type="RefSeq" id="WP_215486753.1">
    <property type="nucleotide sequence ID" value="NZ_BAAAPJ010000002.1"/>
</dbReference>
<gene>
    <name evidence="1" type="ORF">J0P97_05340</name>
</gene>
<accession>A0ABS5XSJ7</accession>
<dbReference type="Proteomes" id="UP000740605">
    <property type="component" value="Unassembled WGS sequence"/>
</dbReference>